<dbReference type="GO" id="GO:0006779">
    <property type="term" value="P:porphyrin-containing compound biosynthetic process"/>
    <property type="evidence" value="ECO:0007669"/>
    <property type="project" value="InterPro"/>
</dbReference>
<dbReference type="PANTHER" id="PTHR47099:SF1">
    <property type="entry name" value="METHYLCOBAMIDE:COM METHYLTRANSFERASE MTBA"/>
    <property type="match status" value="1"/>
</dbReference>
<evidence type="ECO:0000313" key="3">
    <source>
        <dbReference type="Proteomes" id="UP000279422"/>
    </source>
</evidence>
<dbReference type="Gene3D" id="3.20.20.210">
    <property type="match status" value="1"/>
</dbReference>
<evidence type="ECO:0000259" key="1">
    <source>
        <dbReference type="Pfam" id="PF01208"/>
    </source>
</evidence>
<dbReference type="AlphaFoldDB" id="A0A497E2D2"/>
<feature type="domain" description="Uroporphyrinogen decarboxylase (URO-D)" evidence="1">
    <location>
        <begin position="72"/>
        <end position="248"/>
    </location>
</feature>
<evidence type="ECO:0000313" key="2">
    <source>
        <dbReference type="EMBL" id="RLE07840.1"/>
    </source>
</evidence>
<dbReference type="InterPro" id="IPR038071">
    <property type="entry name" value="UROD/MetE-like_sf"/>
</dbReference>
<protein>
    <recommendedName>
        <fullName evidence="1">Uroporphyrinogen decarboxylase (URO-D) domain-containing protein</fullName>
    </recommendedName>
</protein>
<gene>
    <name evidence="2" type="ORF">DRJ00_07420</name>
</gene>
<dbReference type="InterPro" id="IPR000257">
    <property type="entry name" value="Uroporphyrinogen_deCOase"/>
</dbReference>
<sequence length="278" mass="31632">MRTPKGPVTSVVKSVPRTTVRVVVKHYIESEEEAERFLSLPYKLPNPEIASYFFWEKTIGERGVITHRVSEPMGMAVRIIKPEKLALWSLTHEDLVGKLLDNFFQRIFNYVERILRGGVKPIFIIGGSEHASLLGPHFFEKFVVKYDRILVDMIHHYGALVILHCHGKLKEFLDMIARIGPDGLHPLEEPPMGDITLEEAKQKIGDRICLVGNIQISDMYEANPDQIKQKCRRIIQAAAEGGGLIISPTATPYQLPLTDKTYRNYIQLIKTGKEIGRY</sequence>
<organism evidence="2 3">
    <name type="scientific">Aerophobetes bacterium</name>
    <dbReference type="NCBI Taxonomy" id="2030807"/>
    <lineage>
        <taxon>Bacteria</taxon>
        <taxon>Candidatus Aerophobota</taxon>
    </lineage>
</organism>
<dbReference type="InterPro" id="IPR052024">
    <property type="entry name" value="Methanogen_methyltrans"/>
</dbReference>
<dbReference type="Proteomes" id="UP000279422">
    <property type="component" value="Unassembled WGS sequence"/>
</dbReference>
<dbReference type="GO" id="GO:0004853">
    <property type="term" value="F:uroporphyrinogen decarboxylase activity"/>
    <property type="evidence" value="ECO:0007669"/>
    <property type="project" value="InterPro"/>
</dbReference>
<dbReference type="PANTHER" id="PTHR47099">
    <property type="entry name" value="METHYLCOBAMIDE:COM METHYLTRANSFERASE MTBA"/>
    <property type="match status" value="1"/>
</dbReference>
<dbReference type="Pfam" id="PF01208">
    <property type="entry name" value="URO-D"/>
    <property type="match status" value="1"/>
</dbReference>
<proteinExistence type="predicted"/>
<reference evidence="2 3" key="1">
    <citation type="submission" date="2018-06" db="EMBL/GenBank/DDBJ databases">
        <title>Extensive metabolic versatility and redundancy in microbially diverse, dynamic hydrothermal sediments.</title>
        <authorList>
            <person name="Dombrowski N."/>
            <person name="Teske A."/>
            <person name="Baker B.J."/>
        </authorList>
    </citation>
    <scope>NUCLEOTIDE SEQUENCE [LARGE SCALE GENOMIC DNA]</scope>
    <source>
        <strain evidence="2">B47_G16</strain>
    </source>
</reference>
<dbReference type="SUPFAM" id="SSF51726">
    <property type="entry name" value="UROD/MetE-like"/>
    <property type="match status" value="1"/>
</dbReference>
<accession>A0A497E2D2</accession>
<comment type="caution">
    <text evidence="2">The sequence shown here is derived from an EMBL/GenBank/DDBJ whole genome shotgun (WGS) entry which is preliminary data.</text>
</comment>
<name>A0A497E2D2_UNCAE</name>
<dbReference type="EMBL" id="QMPZ01000136">
    <property type="protein sequence ID" value="RLE07840.1"/>
    <property type="molecule type" value="Genomic_DNA"/>
</dbReference>